<keyword evidence="2" id="KW-1185">Reference proteome</keyword>
<gene>
    <name evidence="1" type="ORF">ACFFGT_31730</name>
</gene>
<dbReference type="Pfam" id="PF10884">
    <property type="entry name" value="DUF2683"/>
    <property type="match status" value="1"/>
</dbReference>
<organism evidence="1 2">
    <name type="scientific">Mucilaginibacter angelicae</name>
    <dbReference type="NCBI Taxonomy" id="869718"/>
    <lineage>
        <taxon>Bacteria</taxon>
        <taxon>Pseudomonadati</taxon>
        <taxon>Bacteroidota</taxon>
        <taxon>Sphingobacteriia</taxon>
        <taxon>Sphingobacteriales</taxon>
        <taxon>Sphingobacteriaceae</taxon>
        <taxon>Mucilaginibacter</taxon>
    </lineage>
</organism>
<comment type="caution">
    <text evidence="1">The sequence shown here is derived from an EMBL/GenBank/DDBJ whole genome shotgun (WGS) entry which is preliminary data.</text>
</comment>
<dbReference type="InterPro" id="IPR020271">
    <property type="entry name" value="Uncharacterised_MJ1172"/>
</dbReference>
<dbReference type="RefSeq" id="WP_377026532.1">
    <property type="nucleotide sequence ID" value="NZ_JBHLTS010000080.1"/>
</dbReference>
<evidence type="ECO:0000313" key="2">
    <source>
        <dbReference type="Proteomes" id="UP001589828"/>
    </source>
</evidence>
<dbReference type="Gene3D" id="1.10.1220.170">
    <property type="match status" value="1"/>
</dbReference>
<reference evidence="1 2" key="1">
    <citation type="submission" date="2024-09" db="EMBL/GenBank/DDBJ databases">
        <authorList>
            <person name="Sun Q."/>
            <person name="Mori K."/>
        </authorList>
    </citation>
    <scope>NUCLEOTIDE SEQUENCE [LARGE SCALE GENOMIC DNA]</scope>
    <source>
        <strain evidence="1 2">NCAIM B.02415</strain>
    </source>
</reference>
<sequence>MTTLTIHPVDADQETAIRIFLDALHVDYKTSEIADDTTYLLSSEANAQHLQKSIEQEQQGKVTKLNLDDIWKL</sequence>
<evidence type="ECO:0000313" key="1">
    <source>
        <dbReference type="EMBL" id="MFC0518827.1"/>
    </source>
</evidence>
<protein>
    <submittedName>
        <fullName evidence="1">DUF2683 family protein</fullName>
    </submittedName>
</protein>
<accession>A0ABV6LH57</accession>
<dbReference type="EMBL" id="JBHLTS010000080">
    <property type="protein sequence ID" value="MFC0518827.1"/>
    <property type="molecule type" value="Genomic_DNA"/>
</dbReference>
<proteinExistence type="predicted"/>
<dbReference type="Proteomes" id="UP001589828">
    <property type="component" value="Unassembled WGS sequence"/>
</dbReference>
<name>A0ABV6LH57_9SPHI</name>